<feature type="transmembrane region" description="Helical" evidence="6">
    <location>
        <begin position="121"/>
        <end position="139"/>
    </location>
</feature>
<evidence type="ECO:0000256" key="6">
    <source>
        <dbReference type="SAM" id="Phobius"/>
    </source>
</evidence>
<dbReference type="Pfam" id="PF00361">
    <property type="entry name" value="Proton_antipo_M"/>
    <property type="match status" value="1"/>
</dbReference>
<evidence type="ECO:0000256" key="3">
    <source>
        <dbReference type="ARBA" id="ARBA00022989"/>
    </source>
</evidence>
<feature type="transmembrane region" description="Helical" evidence="6">
    <location>
        <begin position="414"/>
        <end position="436"/>
    </location>
</feature>
<dbReference type="GO" id="GO:0003954">
    <property type="term" value="F:NADH dehydrogenase activity"/>
    <property type="evidence" value="ECO:0007669"/>
    <property type="project" value="TreeGrafter"/>
</dbReference>
<dbReference type="Pfam" id="PF00662">
    <property type="entry name" value="Proton_antipo_N"/>
    <property type="match status" value="1"/>
</dbReference>
<dbReference type="InterPro" id="IPR003945">
    <property type="entry name" value="NU5C-like"/>
</dbReference>
<feature type="transmembrane region" description="Helical" evidence="6">
    <location>
        <begin position="175"/>
        <end position="194"/>
    </location>
</feature>
<dbReference type="InterPro" id="IPR001750">
    <property type="entry name" value="ND/Mrp_TM"/>
</dbReference>
<feature type="transmembrane region" description="Helical" evidence="6">
    <location>
        <begin position="145"/>
        <end position="163"/>
    </location>
</feature>
<feature type="domain" description="NADH-Ubiquinone oxidoreductase (complex I) chain 5 N-terminal" evidence="8">
    <location>
        <begin position="77"/>
        <end position="122"/>
    </location>
</feature>
<proteinExistence type="predicted"/>
<evidence type="ECO:0000256" key="2">
    <source>
        <dbReference type="ARBA" id="ARBA00022692"/>
    </source>
</evidence>
<dbReference type="RefSeq" id="WP_107567069.1">
    <property type="nucleotide sequence ID" value="NZ_PYYB01000001.1"/>
</dbReference>
<feature type="transmembrane region" description="Helical" evidence="6">
    <location>
        <begin position="89"/>
        <end position="109"/>
    </location>
</feature>
<sequence length="669" mass="71983">MNVTDYGWLILLFPLVGSVLIGLTSSKLPGKAAGVIGTAAIGLAFLATLGAFFQLQDKPEEARQITGVLYDYAKTVGVDAEMSILVDPLSILMCLVVTGVSTLIHLYSTAYMWSDKGYARFFAYLNFFVFSMLLLVLAGNFMILVVGWAFVGAASYLLISFWYRRTTATTAGVKAFVINVVGDVGLVLGTYFIFKHTGTLDFLKTFKEAEEVGRTANGDLTAGLILLLVGAFAKSAQIPFHTWLPDAMEGPTPVSSLIHAATMVTAGVYLIARMHPLFEQAPAAADVAAITGAITLLVAGTIGLVVTDLKRVIAYSTMSQIGYMIMAVGGGAYVAGLFHLMTHAFFKALLFMAAGSVIGAMAGNQDLDKMGGFRKAMPFTFGCFVIGGLALAGIPPFSGFFSKDEILLIIGDRGGWYIALYVAGYVGALLTAIYTWRMIFRAFFGEACPEAKELEGGHLHHAHVHTNPANGEVEDTEVGFPGSEHHIAERSVPMKVAMGCLAVLAVIGGFIQVPKVNHWLDDFLHPTFEDSAIEQLSKNDSLLYFGLALGTVLGLVGIAIAYRLWVQSPEIPAKIQARFPFLHRLFVNKWYFDELIDLVIVRPFGWIGRFAQQTFERIVVGAALIGGPSGLVKAGSAAVRALQSGFLRAYAALLFAGVAATVFYFLVQS</sequence>
<dbReference type="PRINTS" id="PR01434">
    <property type="entry name" value="NADHDHGNASE5"/>
</dbReference>
<dbReference type="AlphaFoldDB" id="A0A2T4UHB2"/>
<feature type="transmembrane region" description="Helical" evidence="6">
    <location>
        <begin position="287"/>
        <end position="309"/>
    </location>
</feature>
<gene>
    <name evidence="9" type="ORF">C7Y72_02670</name>
</gene>
<dbReference type="GO" id="GO:0008137">
    <property type="term" value="F:NADH dehydrogenase (ubiquinone) activity"/>
    <property type="evidence" value="ECO:0007669"/>
    <property type="project" value="InterPro"/>
</dbReference>
<evidence type="ECO:0000313" key="9">
    <source>
        <dbReference type="EMBL" id="PTL58632.1"/>
    </source>
</evidence>
<organism evidence="9 10">
    <name type="scientific">Paraconexibacter algicola</name>
    <dbReference type="NCBI Taxonomy" id="2133960"/>
    <lineage>
        <taxon>Bacteria</taxon>
        <taxon>Bacillati</taxon>
        <taxon>Actinomycetota</taxon>
        <taxon>Thermoleophilia</taxon>
        <taxon>Solirubrobacterales</taxon>
        <taxon>Paraconexibacteraceae</taxon>
        <taxon>Paraconexibacter</taxon>
    </lineage>
</organism>
<feature type="domain" description="NADH:quinone oxidoreductase/Mrp antiporter transmembrane" evidence="7">
    <location>
        <begin position="138"/>
        <end position="421"/>
    </location>
</feature>
<keyword evidence="2 5" id="KW-0812">Transmembrane</keyword>
<feature type="transmembrane region" description="Helical" evidence="6">
    <location>
        <begin position="214"/>
        <end position="233"/>
    </location>
</feature>
<evidence type="ECO:0000259" key="8">
    <source>
        <dbReference type="Pfam" id="PF00662"/>
    </source>
</evidence>
<dbReference type="Gene3D" id="1.20.5.2700">
    <property type="match status" value="1"/>
</dbReference>
<feature type="transmembrane region" description="Helical" evidence="6">
    <location>
        <begin position="254"/>
        <end position="272"/>
    </location>
</feature>
<keyword evidence="10" id="KW-1185">Reference proteome</keyword>
<dbReference type="GO" id="GO:0012505">
    <property type="term" value="C:endomembrane system"/>
    <property type="evidence" value="ECO:0007669"/>
    <property type="project" value="UniProtKB-SubCell"/>
</dbReference>
<dbReference type="NCBIfam" id="TIGR01974">
    <property type="entry name" value="NDH_I_L"/>
    <property type="match status" value="1"/>
</dbReference>
<dbReference type="PRINTS" id="PR01435">
    <property type="entry name" value="NPOXDRDTASE5"/>
</dbReference>
<dbReference type="GO" id="GO:0015990">
    <property type="term" value="P:electron transport coupled proton transport"/>
    <property type="evidence" value="ECO:0007669"/>
    <property type="project" value="TreeGrafter"/>
</dbReference>
<comment type="caution">
    <text evidence="9">The sequence shown here is derived from an EMBL/GenBank/DDBJ whole genome shotgun (WGS) entry which is preliminary data.</text>
</comment>
<dbReference type="EMBL" id="PYYB01000001">
    <property type="protein sequence ID" value="PTL58632.1"/>
    <property type="molecule type" value="Genomic_DNA"/>
</dbReference>
<keyword evidence="4 6" id="KW-0472">Membrane</keyword>
<evidence type="ECO:0000256" key="1">
    <source>
        <dbReference type="ARBA" id="ARBA00004127"/>
    </source>
</evidence>
<feature type="transmembrane region" description="Helical" evidence="6">
    <location>
        <begin position="344"/>
        <end position="364"/>
    </location>
</feature>
<feature type="transmembrane region" description="Helical" evidence="6">
    <location>
        <begin position="6"/>
        <end position="25"/>
    </location>
</feature>
<feature type="transmembrane region" description="Helical" evidence="6">
    <location>
        <begin position="496"/>
        <end position="513"/>
    </location>
</feature>
<reference evidence="9 10" key="1">
    <citation type="submission" date="2018-03" db="EMBL/GenBank/DDBJ databases">
        <title>Aquarubrobacter algicola gen. nov., sp. nov., a novel actinobacterium isolated from shallow eutrophic lake during the end of cyanobacterial harmful algal blooms.</title>
        <authorList>
            <person name="Chun S.J."/>
        </authorList>
    </citation>
    <scope>NUCLEOTIDE SEQUENCE [LARGE SCALE GENOMIC DNA]</scope>
    <source>
        <strain evidence="9 10">Seoho-28</strain>
    </source>
</reference>
<dbReference type="PANTHER" id="PTHR42829">
    <property type="entry name" value="NADH-UBIQUINONE OXIDOREDUCTASE CHAIN 5"/>
    <property type="match status" value="1"/>
</dbReference>
<dbReference type="InterPro" id="IPR018393">
    <property type="entry name" value="NADHpl_OxRdtase_5_subgr"/>
</dbReference>
<evidence type="ECO:0000313" key="10">
    <source>
        <dbReference type="Proteomes" id="UP000240739"/>
    </source>
</evidence>
<keyword evidence="3 6" id="KW-1133">Transmembrane helix</keyword>
<dbReference type="PANTHER" id="PTHR42829:SF2">
    <property type="entry name" value="NADH-UBIQUINONE OXIDOREDUCTASE CHAIN 5"/>
    <property type="match status" value="1"/>
</dbReference>
<dbReference type="NCBIfam" id="NF005141">
    <property type="entry name" value="PRK06590.1"/>
    <property type="match status" value="1"/>
</dbReference>
<evidence type="ECO:0000256" key="4">
    <source>
        <dbReference type="ARBA" id="ARBA00023136"/>
    </source>
</evidence>
<dbReference type="InterPro" id="IPR001516">
    <property type="entry name" value="Proton_antipo_N"/>
</dbReference>
<evidence type="ECO:0000256" key="5">
    <source>
        <dbReference type="RuleBase" id="RU000320"/>
    </source>
</evidence>
<accession>A0A2T4UHB2</accession>
<dbReference type="OrthoDB" id="9811798at2"/>
<evidence type="ECO:0000259" key="7">
    <source>
        <dbReference type="Pfam" id="PF00361"/>
    </source>
</evidence>
<dbReference type="Proteomes" id="UP000240739">
    <property type="component" value="Unassembled WGS sequence"/>
</dbReference>
<protein>
    <submittedName>
        <fullName evidence="9">NADH-quinone oxidoreductase subunit L</fullName>
    </submittedName>
</protein>
<feature type="transmembrane region" description="Helical" evidence="6">
    <location>
        <begin position="321"/>
        <end position="338"/>
    </location>
</feature>
<feature type="transmembrane region" description="Helical" evidence="6">
    <location>
        <begin position="649"/>
        <end position="667"/>
    </location>
</feature>
<name>A0A2T4UHB2_9ACTN</name>
<dbReference type="GO" id="GO:0016020">
    <property type="term" value="C:membrane"/>
    <property type="evidence" value="ECO:0007669"/>
    <property type="project" value="UniProtKB-SubCell"/>
</dbReference>
<feature type="transmembrane region" description="Helical" evidence="6">
    <location>
        <begin position="376"/>
        <end position="394"/>
    </location>
</feature>
<feature type="transmembrane region" description="Helical" evidence="6">
    <location>
        <begin position="32"/>
        <end position="53"/>
    </location>
</feature>
<comment type="subcellular location">
    <subcellularLocation>
        <location evidence="1">Endomembrane system</location>
        <topology evidence="1">Multi-pass membrane protein</topology>
    </subcellularLocation>
    <subcellularLocation>
        <location evidence="5">Membrane</location>
        <topology evidence="5">Multi-pass membrane protein</topology>
    </subcellularLocation>
</comment>
<dbReference type="GO" id="GO:0042773">
    <property type="term" value="P:ATP synthesis coupled electron transport"/>
    <property type="evidence" value="ECO:0007669"/>
    <property type="project" value="InterPro"/>
</dbReference>
<feature type="transmembrane region" description="Helical" evidence="6">
    <location>
        <begin position="542"/>
        <end position="565"/>
    </location>
</feature>